<dbReference type="InterPro" id="IPR001343">
    <property type="entry name" value="Hemolysn_Ca-bd"/>
</dbReference>
<dbReference type="Pfam" id="PF17963">
    <property type="entry name" value="Big_9"/>
    <property type="match status" value="1"/>
</dbReference>
<dbReference type="SUPFAM" id="SSF55486">
    <property type="entry name" value="Metalloproteases ('zincins'), catalytic domain"/>
    <property type="match status" value="1"/>
</dbReference>
<feature type="region of interest" description="Disordered" evidence="1">
    <location>
        <begin position="935"/>
        <end position="956"/>
    </location>
</feature>
<dbReference type="EMBL" id="LMTZ01000092">
    <property type="protein sequence ID" value="KST67002.1"/>
    <property type="molecule type" value="Genomic_DNA"/>
</dbReference>
<dbReference type="Proteomes" id="UP000053372">
    <property type="component" value="Unassembled WGS sequence"/>
</dbReference>
<dbReference type="GO" id="GO:0005509">
    <property type="term" value="F:calcium ion binding"/>
    <property type="evidence" value="ECO:0007669"/>
    <property type="project" value="InterPro"/>
</dbReference>
<keyword evidence="4" id="KW-1185">Reference proteome</keyword>
<organism evidence="3 4">
    <name type="scientific">Mastigocoleus testarum BC008</name>
    <dbReference type="NCBI Taxonomy" id="371196"/>
    <lineage>
        <taxon>Bacteria</taxon>
        <taxon>Bacillati</taxon>
        <taxon>Cyanobacteriota</taxon>
        <taxon>Cyanophyceae</taxon>
        <taxon>Nostocales</taxon>
        <taxon>Hapalosiphonaceae</taxon>
        <taxon>Mastigocoleus</taxon>
    </lineage>
</organism>
<feature type="compositionally biased region" description="Low complexity" evidence="1">
    <location>
        <begin position="946"/>
        <end position="956"/>
    </location>
</feature>
<dbReference type="Pfam" id="PF17892">
    <property type="entry name" value="Cadherin_5"/>
    <property type="match status" value="1"/>
</dbReference>
<gene>
    <name evidence="3" type="ORF">BC008_27830</name>
</gene>
<dbReference type="InterPro" id="IPR024079">
    <property type="entry name" value="MetalloPept_cat_dom_sf"/>
</dbReference>
<protein>
    <recommendedName>
        <fullName evidence="2">Cadherin-like domain-containing protein</fullName>
    </recommendedName>
</protein>
<reference evidence="3 4" key="1">
    <citation type="journal article" date="2015" name="Genome Announc.">
        <title>Draft Genome of the Euendolithic (true boring) Cyanobacterium Mastigocoleus testarum strain BC008.</title>
        <authorList>
            <person name="Guida B.S."/>
            <person name="Garcia-Pichel F."/>
        </authorList>
    </citation>
    <scope>NUCLEOTIDE SEQUENCE [LARGE SCALE GENOMIC DNA]</scope>
    <source>
        <strain evidence="3 4">BC008</strain>
    </source>
</reference>
<evidence type="ECO:0000256" key="1">
    <source>
        <dbReference type="SAM" id="MobiDB-lite"/>
    </source>
</evidence>
<proteinExistence type="predicted"/>
<comment type="caution">
    <text evidence="3">The sequence shown here is derived from an EMBL/GenBank/DDBJ whole genome shotgun (WGS) entry which is preliminary data.</text>
</comment>
<dbReference type="Gene3D" id="2.60.40.2810">
    <property type="match status" value="2"/>
</dbReference>
<dbReference type="GO" id="GO:0008237">
    <property type="term" value="F:metallopeptidase activity"/>
    <property type="evidence" value="ECO:0007669"/>
    <property type="project" value="InterPro"/>
</dbReference>
<feature type="domain" description="Cadherin-like" evidence="2">
    <location>
        <begin position="997"/>
        <end position="1090"/>
    </location>
</feature>
<dbReference type="Gene3D" id="3.40.390.10">
    <property type="entry name" value="Collagenase (Catalytic Domain)"/>
    <property type="match status" value="1"/>
</dbReference>
<dbReference type="Pfam" id="PF00353">
    <property type="entry name" value="HemolysinCabind"/>
    <property type="match status" value="1"/>
</dbReference>
<dbReference type="AlphaFoldDB" id="A0A0V7ZRC7"/>
<name>A0A0V7ZRC7_9CYAN</name>
<sequence>MSNFYQYQIIAKTGDEGIEDLGNRTSINDEGVVAFTGDLDDSVFGGNAVFVGDGSSLTDIAPASVLSSRRFGTAIQINNAGQVVAAWTQSNGISAIRLFESNSINTFETIATGGGSQSGFNYPFDYFSILPLTSVNNSGESVFPVFDEEFSFDPIVGASFGLGDDLLVTAPKPPTDDFNTLSLPVNPVTLRPMIADNGNVIVKLGNEDNSPIILYDNDFNDAEGIAGSSQYSEIGRSPGISDDGQIVVFAGDRGNGSGIFASIDTGSRRELITIAGENSSRNPLQLGYGDLNTQTRDIPVIQFESFDINSRIGVSHVESGRTGILDDTFVVSFIGTPNQASRNNPITAKSLLFSDQKALWTVKVTVDSKLDGSEGFDFNQTSAIPVVQVDDVINGATVNDISVYDPIANVGITNSSPDSHQIAFFANTDDGEMIIKAEHLDTDGDGLLDHWEEKGIDIDRDGIIDLDLKAMGADKNKKDLFLEIDWLAPDAATSRDFSPQAQALDFVVDVFKDQDITVHIDAGTGLSRNMGSGSLEGGDLIREAGTRNHIDLVYFDENFPASGAEDKNGDGFAVSRSFENIKDNFFGTTTKRARELAFRYAVFADYSDLNGSSGIAELQEIDPDSGDFRSIPGNDLIVSLQGLRNVTDFIGSFPESIAIPAGFLQGQTLIHELGHTLGLRHGGKDNKTTPPIFLEGDTTIAAEKSSYKSVMNYLYQLYPDTFTTTPTLIRDYSDGSPFDDWRNIKLGFADYFTTLGNSYGIFSLAGTTANSTEEELTIDDIEQIFGPDALDNQVPVITTISAPANIRIGNFIDIDVTATDNIDIQSVGISFDINGDGDVDDSGETVTATQVSADQYQATFTNITGTAGSRTATITATDLANFTTIGTATVNVNSESINTSPQAVNDLATTNEDTAVEIDVLANDTDADGNPLTPSIAETPSNGSATINDNGTPTDPTDDTITYTPNVNFNGNDSFTYTVSDGTDTTNATVDITVNPVNDLPVATDDTAETNQDQPLTILSSQLLENDSDVDGDSLTITEVDNSTNGSVELDTDGNVLFTPEPNFSGLASFEYTVSDGTDTTNATVDITVNPSNDDNIINGTAGRDSLLGTDGNDIITGFQGADRITTGGGQDQIVYTSIVDAGDAIADFDALNDVLDLKGVLQSVGFNGSNAIDDGYVQLVSYGTRGTSLQIDADGIDGSAAFRPYLFLQDVSVAELNENPDSLIFG</sequence>
<dbReference type="InterPro" id="IPR041690">
    <property type="entry name" value="Cadherin_5"/>
</dbReference>
<evidence type="ECO:0000313" key="4">
    <source>
        <dbReference type="Proteomes" id="UP000053372"/>
    </source>
</evidence>
<accession>A0A0V7ZRC7</accession>
<dbReference type="NCBIfam" id="NF012211">
    <property type="entry name" value="tand_rpt_95"/>
    <property type="match status" value="2"/>
</dbReference>
<evidence type="ECO:0000313" key="3">
    <source>
        <dbReference type="EMBL" id="KST67002.1"/>
    </source>
</evidence>
<dbReference type="OrthoDB" id="475207at2"/>
<feature type="compositionally biased region" description="Polar residues" evidence="1">
    <location>
        <begin position="935"/>
        <end position="945"/>
    </location>
</feature>
<dbReference type="RefSeq" id="WP_058183757.1">
    <property type="nucleotide sequence ID" value="NZ_LMTZ01000090.1"/>
</dbReference>
<evidence type="ECO:0000259" key="2">
    <source>
        <dbReference type="Pfam" id="PF17892"/>
    </source>
</evidence>